<organism evidence="1 2">
    <name type="scientific">Cricetulus griseus</name>
    <name type="common">Chinese hamster</name>
    <name type="synonym">Cricetulus barabensis griseus</name>
    <dbReference type="NCBI Taxonomy" id="10029"/>
    <lineage>
        <taxon>Eukaryota</taxon>
        <taxon>Metazoa</taxon>
        <taxon>Chordata</taxon>
        <taxon>Craniata</taxon>
        <taxon>Vertebrata</taxon>
        <taxon>Euteleostomi</taxon>
        <taxon>Mammalia</taxon>
        <taxon>Eutheria</taxon>
        <taxon>Euarchontoglires</taxon>
        <taxon>Glires</taxon>
        <taxon>Rodentia</taxon>
        <taxon>Myomorpha</taxon>
        <taxon>Muroidea</taxon>
        <taxon>Cricetidae</taxon>
        <taxon>Cricetinae</taxon>
        <taxon>Cricetulus</taxon>
    </lineage>
</organism>
<dbReference type="AlphaFoldDB" id="G3HV00"/>
<dbReference type="EMBL" id="JH000759">
    <property type="protein sequence ID" value="EGW07670.1"/>
    <property type="molecule type" value="Genomic_DNA"/>
</dbReference>
<protein>
    <submittedName>
        <fullName evidence="1">Uncharacterized protein</fullName>
    </submittedName>
</protein>
<sequence>MPATERRVKWGPNALWSLLAPAGLLKICDPVWFFSEVRNLSQRCICSICV</sequence>
<gene>
    <name evidence="1" type="ORF">I79_014773</name>
</gene>
<accession>G3HV00</accession>
<evidence type="ECO:0000313" key="1">
    <source>
        <dbReference type="EMBL" id="EGW07670.1"/>
    </source>
</evidence>
<reference evidence="2" key="1">
    <citation type="journal article" date="2011" name="Nat. Biotechnol.">
        <title>The genomic sequence of the Chinese hamster ovary (CHO)-K1 cell line.</title>
        <authorList>
            <person name="Xu X."/>
            <person name="Nagarajan H."/>
            <person name="Lewis N.E."/>
            <person name="Pan S."/>
            <person name="Cai Z."/>
            <person name="Liu X."/>
            <person name="Chen W."/>
            <person name="Xie M."/>
            <person name="Wang W."/>
            <person name="Hammond S."/>
            <person name="Andersen M.R."/>
            <person name="Neff N."/>
            <person name="Passarelli B."/>
            <person name="Koh W."/>
            <person name="Fan H.C."/>
            <person name="Wang J."/>
            <person name="Gui Y."/>
            <person name="Lee K.H."/>
            <person name="Betenbaugh M.J."/>
            <person name="Quake S.R."/>
            <person name="Famili I."/>
            <person name="Palsson B.O."/>
            <person name="Wang J."/>
        </authorList>
    </citation>
    <scope>NUCLEOTIDE SEQUENCE [LARGE SCALE GENOMIC DNA]</scope>
    <source>
        <strain evidence="2">CHO K1 cell line</strain>
    </source>
</reference>
<evidence type="ECO:0000313" key="2">
    <source>
        <dbReference type="Proteomes" id="UP000001075"/>
    </source>
</evidence>
<proteinExistence type="predicted"/>
<dbReference type="Proteomes" id="UP000001075">
    <property type="component" value="Unassembled WGS sequence"/>
</dbReference>
<dbReference type="InParanoid" id="G3HV00"/>
<name>G3HV00_CRIGR</name>